<feature type="region of interest" description="Disordered" evidence="7">
    <location>
        <begin position="262"/>
        <end position="284"/>
    </location>
</feature>
<keyword evidence="10" id="KW-1185">Reference proteome</keyword>
<sequence>MDLIKFVHHYDKKTNEMRLAELEEDYRCKQGCPHLQVRSGILSHAARVYTNKMFSFFEKEYMNCMVVRLKEVCNNGRDCVHEANEECQQRVHIIQYNSMTKNISCSCKLFESMGMLCRHALKVFNLNNLTSLPFHCISKRWTKEAKKGIVVTYDRLSSNNIKSSQTLRLSELMHAGMNVYNIASMTDYGTAIVKEKLVEVMKLLEEDADTINVLEINLEKGKRKASDHSHHDNLVYENSVLNPPIVRTKGLTNARLKSNLEKRKKKVTKGQHKHMHVSGSHHPISFNTTPYQHFNMSNTLNFYDKDNLQLPTGHHNLSFSSMDQMPHWSQV</sequence>
<accession>A0AA39RZG7</accession>
<dbReference type="GO" id="GO:0008270">
    <property type="term" value="F:zinc ion binding"/>
    <property type="evidence" value="ECO:0007669"/>
    <property type="project" value="UniProtKB-UniRule"/>
</dbReference>
<comment type="similarity">
    <text evidence="1 6">Belongs to the FHY3/FAR1 family.</text>
</comment>
<evidence type="ECO:0000256" key="3">
    <source>
        <dbReference type="ARBA" id="ARBA00022771"/>
    </source>
</evidence>
<keyword evidence="3 5" id="KW-0863">Zinc-finger</keyword>
<dbReference type="GO" id="GO:0006355">
    <property type="term" value="P:regulation of DNA-templated transcription"/>
    <property type="evidence" value="ECO:0007669"/>
    <property type="project" value="UniProtKB-UniRule"/>
</dbReference>
<evidence type="ECO:0000313" key="10">
    <source>
        <dbReference type="Proteomes" id="UP001168877"/>
    </source>
</evidence>
<dbReference type="InterPro" id="IPR006564">
    <property type="entry name" value="Znf_PMZ"/>
</dbReference>
<dbReference type="PANTHER" id="PTHR31669">
    <property type="entry name" value="PROTEIN FAR1-RELATED SEQUENCE 10-RELATED"/>
    <property type="match status" value="1"/>
</dbReference>
<evidence type="ECO:0000256" key="7">
    <source>
        <dbReference type="SAM" id="MobiDB-lite"/>
    </source>
</evidence>
<evidence type="ECO:0000256" key="4">
    <source>
        <dbReference type="ARBA" id="ARBA00022833"/>
    </source>
</evidence>
<dbReference type="InterPro" id="IPR031052">
    <property type="entry name" value="FHY3/FAR1"/>
</dbReference>
<feature type="compositionally biased region" description="Basic residues" evidence="7">
    <location>
        <begin position="262"/>
        <end position="276"/>
    </location>
</feature>
<comment type="function">
    <text evidence="6">Putative transcription activator involved in regulating light control of development.</text>
</comment>
<comment type="caution">
    <text evidence="9">The sequence shown here is derived from an EMBL/GenBank/DDBJ whole genome shotgun (WGS) entry which is preliminary data.</text>
</comment>
<dbReference type="AlphaFoldDB" id="A0AA39RZG7"/>
<dbReference type="EMBL" id="JAUESC010000384">
    <property type="protein sequence ID" value="KAK0582230.1"/>
    <property type="molecule type" value="Genomic_DNA"/>
</dbReference>
<evidence type="ECO:0000256" key="1">
    <source>
        <dbReference type="ARBA" id="ARBA00005889"/>
    </source>
</evidence>
<organism evidence="9 10">
    <name type="scientific">Acer saccharum</name>
    <name type="common">Sugar maple</name>
    <dbReference type="NCBI Taxonomy" id="4024"/>
    <lineage>
        <taxon>Eukaryota</taxon>
        <taxon>Viridiplantae</taxon>
        <taxon>Streptophyta</taxon>
        <taxon>Embryophyta</taxon>
        <taxon>Tracheophyta</taxon>
        <taxon>Spermatophyta</taxon>
        <taxon>Magnoliopsida</taxon>
        <taxon>eudicotyledons</taxon>
        <taxon>Gunneridae</taxon>
        <taxon>Pentapetalae</taxon>
        <taxon>rosids</taxon>
        <taxon>malvids</taxon>
        <taxon>Sapindales</taxon>
        <taxon>Sapindaceae</taxon>
        <taxon>Hippocastanoideae</taxon>
        <taxon>Acereae</taxon>
        <taxon>Acer</taxon>
    </lineage>
</organism>
<comment type="subcellular location">
    <subcellularLocation>
        <location evidence="6">Nucleus</location>
    </subcellularLocation>
</comment>
<evidence type="ECO:0000256" key="5">
    <source>
        <dbReference type="PROSITE-ProRule" id="PRU00325"/>
    </source>
</evidence>
<feature type="domain" description="SWIM-type" evidence="8">
    <location>
        <begin position="96"/>
        <end position="128"/>
    </location>
</feature>
<keyword evidence="2 6" id="KW-0479">Metal-binding</keyword>
<evidence type="ECO:0000313" key="9">
    <source>
        <dbReference type="EMBL" id="KAK0582230.1"/>
    </source>
</evidence>
<proteinExistence type="inferred from homology"/>
<dbReference type="Proteomes" id="UP001168877">
    <property type="component" value="Unassembled WGS sequence"/>
</dbReference>
<dbReference type="PROSITE" id="PS50966">
    <property type="entry name" value="ZF_SWIM"/>
    <property type="match status" value="1"/>
</dbReference>
<dbReference type="GO" id="GO:0005634">
    <property type="term" value="C:nucleus"/>
    <property type="evidence" value="ECO:0007669"/>
    <property type="project" value="UniProtKB-SubCell"/>
</dbReference>
<reference evidence="9" key="2">
    <citation type="submission" date="2023-06" db="EMBL/GenBank/DDBJ databases">
        <authorList>
            <person name="Swenson N.G."/>
            <person name="Wegrzyn J.L."/>
            <person name="Mcevoy S.L."/>
        </authorList>
    </citation>
    <scope>NUCLEOTIDE SEQUENCE</scope>
    <source>
        <strain evidence="9">NS2018</strain>
        <tissue evidence="9">Leaf</tissue>
    </source>
</reference>
<evidence type="ECO:0000256" key="6">
    <source>
        <dbReference type="RuleBase" id="RU367018"/>
    </source>
</evidence>
<keyword evidence="4 6" id="KW-0862">Zinc</keyword>
<dbReference type="SMART" id="SM00575">
    <property type="entry name" value="ZnF_PMZ"/>
    <property type="match status" value="1"/>
</dbReference>
<gene>
    <name evidence="9" type="ORF">LWI29_023144</name>
</gene>
<dbReference type="Pfam" id="PF04434">
    <property type="entry name" value="SWIM"/>
    <property type="match status" value="1"/>
</dbReference>
<evidence type="ECO:0000259" key="8">
    <source>
        <dbReference type="PROSITE" id="PS50966"/>
    </source>
</evidence>
<protein>
    <recommendedName>
        <fullName evidence="6">Protein FAR1-RELATED SEQUENCE</fullName>
    </recommendedName>
</protein>
<dbReference type="InterPro" id="IPR007527">
    <property type="entry name" value="Znf_SWIM"/>
</dbReference>
<keyword evidence="6" id="KW-0539">Nucleus</keyword>
<name>A0AA39RZG7_ACESA</name>
<reference evidence="9" key="1">
    <citation type="journal article" date="2022" name="Plant J.">
        <title>Strategies of tolerance reflected in two North American maple genomes.</title>
        <authorList>
            <person name="McEvoy S.L."/>
            <person name="Sezen U.U."/>
            <person name="Trouern-Trend A."/>
            <person name="McMahon S.M."/>
            <person name="Schaberg P.G."/>
            <person name="Yang J."/>
            <person name="Wegrzyn J.L."/>
            <person name="Swenson N.G."/>
        </authorList>
    </citation>
    <scope>NUCLEOTIDE SEQUENCE</scope>
    <source>
        <strain evidence="9">NS2018</strain>
    </source>
</reference>
<evidence type="ECO:0000256" key="2">
    <source>
        <dbReference type="ARBA" id="ARBA00022723"/>
    </source>
</evidence>
<dbReference type="PANTHER" id="PTHR31669:SF303">
    <property type="entry name" value="PROTEIN FAR1-RELATED SEQUENCE"/>
    <property type="match status" value="1"/>
</dbReference>